<feature type="domain" description="Adenosine deaminase" evidence="8">
    <location>
        <begin position="260"/>
        <end position="461"/>
    </location>
</feature>
<proteinExistence type="inferred from homology"/>
<feature type="signal peptide" evidence="7">
    <location>
        <begin position="1"/>
        <end position="18"/>
    </location>
</feature>
<keyword evidence="4" id="KW-0479">Metal-binding</keyword>
<dbReference type="InterPro" id="IPR032466">
    <property type="entry name" value="Metal_Hydrolase"/>
</dbReference>
<dbReference type="EMBL" id="JACHCF010000004">
    <property type="protein sequence ID" value="MBB5620816.1"/>
    <property type="molecule type" value="Genomic_DNA"/>
</dbReference>
<dbReference type="SUPFAM" id="SSF51556">
    <property type="entry name" value="Metallo-dependent hydrolases"/>
    <property type="match status" value="1"/>
</dbReference>
<comment type="cofactor">
    <cofactor evidence="1">
        <name>Zn(2+)</name>
        <dbReference type="ChEBI" id="CHEBI:29105"/>
    </cofactor>
</comment>
<comment type="caution">
    <text evidence="9">The sequence shown here is derived from an EMBL/GenBank/DDBJ whole genome shotgun (WGS) entry which is preliminary data.</text>
</comment>
<keyword evidence="5" id="KW-0378">Hydrolase</keyword>
<comment type="similarity">
    <text evidence="2">Belongs to the metallo-dependent hydrolases superfamily. Adenosine and AMP deaminases family.</text>
</comment>
<dbReference type="AlphaFoldDB" id="A0A7W8YS38"/>
<evidence type="ECO:0000313" key="10">
    <source>
        <dbReference type="Proteomes" id="UP000537718"/>
    </source>
</evidence>
<gene>
    <name evidence="9" type="ORF">HDE69_001869</name>
</gene>
<dbReference type="InterPro" id="IPR006330">
    <property type="entry name" value="Ado/ade_deaminase"/>
</dbReference>
<evidence type="ECO:0000256" key="3">
    <source>
        <dbReference type="ARBA" id="ARBA00012784"/>
    </source>
</evidence>
<dbReference type="GO" id="GO:0005829">
    <property type="term" value="C:cytosol"/>
    <property type="evidence" value="ECO:0007669"/>
    <property type="project" value="TreeGrafter"/>
</dbReference>
<dbReference type="PANTHER" id="PTHR11409:SF43">
    <property type="entry name" value="ADENOSINE DEAMINASE"/>
    <property type="match status" value="1"/>
</dbReference>
<feature type="chain" id="PRO_5030575376" description="adenosine deaminase" evidence="7">
    <location>
        <begin position="19"/>
        <end position="481"/>
    </location>
</feature>
<dbReference type="Gene3D" id="3.20.20.140">
    <property type="entry name" value="Metal-dependent hydrolases"/>
    <property type="match status" value="1"/>
</dbReference>
<dbReference type="GO" id="GO:0006154">
    <property type="term" value="P:adenosine catabolic process"/>
    <property type="evidence" value="ECO:0007669"/>
    <property type="project" value="TreeGrafter"/>
</dbReference>
<dbReference type="GO" id="GO:0046103">
    <property type="term" value="P:inosine biosynthetic process"/>
    <property type="evidence" value="ECO:0007669"/>
    <property type="project" value="TreeGrafter"/>
</dbReference>
<dbReference type="EC" id="3.5.4.4" evidence="3"/>
<evidence type="ECO:0000256" key="7">
    <source>
        <dbReference type="SAM" id="SignalP"/>
    </source>
</evidence>
<dbReference type="Pfam" id="PF00962">
    <property type="entry name" value="A_deaminase"/>
    <property type="match status" value="1"/>
</dbReference>
<dbReference type="PANTHER" id="PTHR11409">
    <property type="entry name" value="ADENOSINE DEAMINASE"/>
    <property type="match status" value="1"/>
</dbReference>
<dbReference type="InterPro" id="IPR001365">
    <property type="entry name" value="A_deaminase_dom"/>
</dbReference>
<evidence type="ECO:0000256" key="5">
    <source>
        <dbReference type="ARBA" id="ARBA00022801"/>
    </source>
</evidence>
<keyword evidence="7" id="KW-0732">Signal</keyword>
<evidence type="ECO:0000256" key="2">
    <source>
        <dbReference type="ARBA" id="ARBA00006676"/>
    </source>
</evidence>
<dbReference type="GO" id="GO:0043103">
    <property type="term" value="P:hypoxanthine salvage"/>
    <property type="evidence" value="ECO:0007669"/>
    <property type="project" value="TreeGrafter"/>
</dbReference>
<evidence type="ECO:0000256" key="4">
    <source>
        <dbReference type="ARBA" id="ARBA00022723"/>
    </source>
</evidence>
<dbReference type="Proteomes" id="UP000537718">
    <property type="component" value="Unassembled WGS sequence"/>
</dbReference>
<reference evidence="9 10" key="1">
    <citation type="submission" date="2020-08" db="EMBL/GenBank/DDBJ databases">
        <title>Genomic Encyclopedia of Type Strains, Phase IV (KMG-V): Genome sequencing to study the core and pangenomes of soil and plant-associated prokaryotes.</title>
        <authorList>
            <person name="Whitman W."/>
        </authorList>
    </citation>
    <scope>NUCLEOTIDE SEQUENCE [LARGE SCALE GENOMIC DNA]</scope>
    <source>
        <strain evidence="9 10">MP7CTX6</strain>
    </source>
</reference>
<dbReference type="GO" id="GO:0004000">
    <property type="term" value="F:adenosine deaminase activity"/>
    <property type="evidence" value="ECO:0007669"/>
    <property type="project" value="TreeGrafter"/>
</dbReference>
<evidence type="ECO:0000259" key="8">
    <source>
        <dbReference type="Pfam" id="PF00962"/>
    </source>
</evidence>
<evidence type="ECO:0000256" key="1">
    <source>
        <dbReference type="ARBA" id="ARBA00001947"/>
    </source>
</evidence>
<evidence type="ECO:0000313" key="9">
    <source>
        <dbReference type="EMBL" id="MBB5620816.1"/>
    </source>
</evidence>
<sequence>MRKYLTVFFALFLFHAHAQSISNYLEKIRNNPAKLTAFFSQMPKGGDLHHHYSGSVYAESFINYVVKKDYFIQRETLQISEQKPSNDKDWSRFSELAKNRQLDEYKFRMLKKWSVKDYNNVSIPSDKQFFETFPAFDIASEKDIDSGLLEIKNRAVKEHVSYIETMLGSVKCDRIDELSSQFDPKFHNVLQQKDEQHTQALLDTLYSKLLEKNIVSCADNFSVNTINKLHNSLHIDDASFIMRYQTYTVRILEASEVFKRLLLAFEAASKNPLIVGVNILSPENNEVAMRDYWLHMQMFKYCHKKYPLVKYTLHAGELTLGLVKPEELTWHINSAVYDAGASRIGHGVDMPYEANSYALMNYMKEKGIAVEINLFSNEFILKVKGDRHPVTLYKEFNVPIVISSDDAGVLRTNLTDQYVLLASRYPEFTYDDIKKIVYNSINYSFIKEPSVKKQLLTKLDKDFITFEKLVLNTPNGRNINH</sequence>
<accession>A0A7W8YS38</accession>
<dbReference type="RefSeq" id="WP_183866832.1">
    <property type="nucleotide sequence ID" value="NZ_JACHCF010000004.1"/>
</dbReference>
<name>A0A7W8YS38_9SPHI</name>
<dbReference type="GO" id="GO:0046872">
    <property type="term" value="F:metal ion binding"/>
    <property type="evidence" value="ECO:0007669"/>
    <property type="project" value="UniProtKB-KW"/>
</dbReference>
<organism evidence="9 10">
    <name type="scientific">Pedobacter cryoconitis</name>
    <dbReference type="NCBI Taxonomy" id="188932"/>
    <lineage>
        <taxon>Bacteria</taxon>
        <taxon>Pseudomonadati</taxon>
        <taxon>Bacteroidota</taxon>
        <taxon>Sphingobacteriia</taxon>
        <taxon>Sphingobacteriales</taxon>
        <taxon>Sphingobacteriaceae</taxon>
        <taxon>Pedobacter</taxon>
    </lineage>
</organism>
<keyword evidence="6" id="KW-0862">Zinc</keyword>
<evidence type="ECO:0000256" key="6">
    <source>
        <dbReference type="ARBA" id="ARBA00022833"/>
    </source>
</evidence>
<protein>
    <recommendedName>
        <fullName evidence="3">adenosine deaminase</fullName>
        <ecNumber evidence="3">3.5.4.4</ecNumber>
    </recommendedName>
</protein>